<dbReference type="AlphaFoldDB" id="A0A3B4FU73"/>
<dbReference type="GO" id="GO:0005886">
    <property type="term" value="C:plasma membrane"/>
    <property type="evidence" value="ECO:0007669"/>
    <property type="project" value="TreeGrafter"/>
</dbReference>
<accession>A0A3B4FU73</accession>
<dbReference type="PANTHER" id="PTHR15573">
    <property type="entry name" value="G-PROTEIN COUPLED RECEPTOR 160-RELATED"/>
    <property type="match status" value="1"/>
</dbReference>
<sequence length="381" mass="43058">MLPELPSLFDTSHTFRMMAIIHEWEGMSASHTDNTGKYVSLLISKAGLETVIFYLWCQKRYTIFMSACSLSIILADWLMTILMAAVWLLGPVHSFTPCLILTNASATYAALPLPMICLSLMDYLLRDKALSNGRAFLKTLGNILLTLLVWLLAFMCSFSHADAKLMDMSCGKRLKKALVCEVQESKLVINFIAGIFTAILLALLPFCSHIPQWVRDADKFCEAEEEQEKVGNNLLLTSTLCPETKGDEKSYLTHTIHHRPPLWISLILGFATFWMPFLAMSLACLVFGLGVPAYISVNLLWLECTNSLLLGVLFWVKSKTLGPHTNLPENLCSWHIYCEAPSLKKLWKWGSFQNENDPRQTDNYQSCFKEEKGESYDKVCP</sequence>
<dbReference type="GO" id="GO:0043235">
    <property type="term" value="C:receptor complex"/>
    <property type="evidence" value="ECO:0007669"/>
    <property type="project" value="TreeGrafter"/>
</dbReference>
<feature type="transmembrane region" description="Helical" evidence="1">
    <location>
        <begin position="38"/>
        <end position="56"/>
    </location>
</feature>
<dbReference type="PANTHER" id="PTHR15573:SF0">
    <property type="entry name" value="G-PROTEIN COUPLED RECEPTOR 160-RELATED"/>
    <property type="match status" value="1"/>
</dbReference>
<feature type="transmembrane region" description="Helical" evidence="1">
    <location>
        <begin position="187"/>
        <end position="207"/>
    </location>
</feature>
<proteinExistence type="predicted"/>
<keyword evidence="1" id="KW-0472">Membrane</keyword>
<feature type="transmembrane region" description="Helical" evidence="1">
    <location>
        <begin position="63"/>
        <end position="88"/>
    </location>
</feature>
<feature type="transmembrane region" description="Helical" evidence="1">
    <location>
        <begin position="137"/>
        <end position="161"/>
    </location>
</feature>
<evidence type="ECO:0000313" key="2">
    <source>
        <dbReference type="Ensembl" id="ENSPNYP00000013324.1"/>
    </source>
</evidence>
<reference evidence="2" key="1">
    <citation type="submission" date="2023-09" db="UniProtKB">
        <authorList>
            <consortium name="Ensembl"/>
        </authorList>
    </citation>
    <scope>IDENTIFICATION</scope>
</reference>
<organism evidence="2">
    <name type="scientific">Pundamilia nyererei</name>
    <dbReference type="NCBI Taxonomy" id="303518"/>
    <lineage>
        <taxon>Eukaryota</taxon>
        <taxon>Metazoa</taxon>
        <taxon>Chordata</taxon>
        <taxon>Craniata</taxon>
        <taxon>Vertebrata</taxon>
        <taxon>Euteleostomi</taxon>
        <taxon>Actinopterygii</taxon>
        <taxon>Neopterygii</taxon>
        <taxon>Teleostei</taxon>
        <taxon>Neoteleostei</taxon>
        <taxon>Acanthomorphata</taxon>
        <taxon>Ovalentaria</taxon>
        <taxon>Cichlomorphae</taxon>
        <taxon>Cichliformes</taxon>
        <taxon>Cichlidae</taxon>
        <taxon>African cichlids</taxon>
        <taxon>Pseudocrenilabrinae</taxon>
        <taxon>Haplochromini</taxon>
        <taxon>Pundamilia</taxon>
    </lineage>
</organism>
<evidence type="ECO:0000256" key="1">
    <source>
        <dbReference type="SAM" id="Phobius"/>
    </source>
</evidence>
<dbReference type="Ensembl" id="ENSPNYT00000013652.1">
    <property type="protein sequence ID" value="ENSPNYP00000013324.1"/>
    <property type="gene ID" value="ENSPNYG00000010103.1"/>
</dbReference>
<dbReference type="GeneTree" id="ENSGT00940000171598"/>
<feature type="transmembrane region" description="Helical" evidence="1">
    <location>
        <begin position="262"/>
        <end position="289"/>
    </location>
</feature>
<dbReference type="STRING" id="303518.ENSPNYP00000013324"/>
<feature type="transmembrane region" description="Helical" evidence="1">
    <location>
        <begin position="108"/>
        <end position="125"/>
    </location>
</feature>
<keyword evidence="1" id="KW-0812">Transmembrane</keyword>
<dbReference type="InterPro" id="IPR042353">
    <property type="entry name" value="GPR160"/>
</dbReference>
<feature type="transmembrane region" description="Helical" evidence="1">
    <location>
        <begin position="295"/>
        <end position="316"/>
    </location>
</feature>
<keyword evidence="1" id="KW-1133">Transmembrane helix</keyword>
<protein>
    <submittedName>
        <fullName evidence="2">Uncharacterized protein</fullName>
    </submittedName>
</protein>
<name>A0A3B4FU73_9CICH</name>